<evidence type="ECO:0000259" key="2">
    <source>
        <dbReference type="Pfam" id="PF20296"/>
    </source>
</evidence>
<feature type="domain" description="Methylase-associated X1" evidence="2">
    <location>
        <begin position="73"/>
        <end position="186"/>
    </location>
</feature>
<protein>
    <submittedName>
        <fullName evidence="3">Uncharacterized protein</fullName>
    </submittedName>
</protein>
<gene>
    <name evidence="3" type="ORF">E4U82_16065</name>
</gene>
<evidence type="ECO:0000259" key="1">
    <source>
        <dbReference type="Pfam" id="PF07728"/>
    </source>
</evidence>
<feature type="domain" description="ATPase dynein-related AAA" evidence="1">
    <location>
        <begin position="232"/>
        <end position="384"/>
    </location>
</feature>
<evidence type="ECO:0000313" key="4">
    <source>
        <dbReference type="Proteomes" id="UP000298484"/>
    </source>
</evidence>
<dbReference type="Pfam" id="PF07728">
    <property type="entry name" value="AAA_5"/>
    <property type="match status" value="1"/>
</dbReference>
<sequence>MLFRGLFCMYETYYQANPDGSIEYGIQPHGLKKSETISKLKEALTYNGWTITSEKTNSKPFNFIINAHEKEIELYVYIWKISNGGREREHEQRIQIATDVNQDGFNVDNNNPNKKGLLLGEYNREGCPTVYAAWETETNRNHGKSKSCFINTKAIAKAMRDGFVQTIDSSGNIACAFQKEFMNFYINNLVSLHSLKVNLVEGLDSGNDLQTEVDKVPNVRDVPYEERGVNKIVYGAPGVGKSYSLGTSHERITFHPEFTYFDFIGGIKPGKVNGELTYEFKEGPFLKILKDAYLFDYKQFTLVIEEINRANTAAVFGDIFQLLDRNEYGESTYSIENEDILNYLNKDTKLNLNKVKIPANFNIYATMNNADQGVFVMDSAFKRRWEFEYKPISFEGVSHADEVLNYAGYQVTWQNFATCINDFLSSKIGINEDKLIGPYFLKKTDLKNNRKIAFKLLIYLWDDVVRHERYALFANQFNTFGEVSNAFIKGNQSIFNKDLEGILFENRLLKETEEDGSNE</sequence>
<dbReference type="PANTHER" id="PTHR37291">
    <property type="entry name" value="5-METHYLCYTOSINE-SPECIFIC RESTRICTION ENZYME B"/>
    <property type="match status" value="1"/>
</dbReference>
<comment type="caution">
    <text evidence="3">The sequence shown here is derived from an EMBL/GenBank/DDBJ whole genome shotgun (WGS) entry which is preliminary data.</text>
</comment>
<dbReference type="GO" id="GO:0005524">
    <property type="term" value="F:ATP binding"/>
    <property type="evidence" value="ECO:0007669"/>
    <property type="project" value="InterPro"/>
</dbReference>
<dbReference type="InterPro" id="IPR046894">
    <property type="entry name" value="MTaX1"/>
</dbReference>
<dbReference type="SUPFAM" id="SSF52540">
    <property type="entry name" value="P-loop containing nucleoside triphosphate hydrolases"/>
    <property type="match status" value="1"/>
</dbReference>
<name>A0A4Y9AA02_9BACI</name>
<dbReference type="InterPro" id="IPR011704">
    <property type="entry name" value="ATPase_dyneun-rel_AAA"/>
</dbReference>
<dbReference type="AlphaFoldDB" id="A0A4Y9AA02"/>
<evidence type="ECO:0000313" key="3">
    <source>
        <dbReference type="EMBL" id="TFJ91710.1"/>
    </source>
</evidence>
<reference evidence="3 4" key="1">
    <citation type="submission" date="2019-03" db="EMBL/GenBank/DDBJ databases">
        <title>Genome sequence of Lentibacillus salicampi ATCC BAA-719.</title>
        <authorList>
            <person name="Maclea K.S."/>
            <person name="Simoes Junior M."/>
        </authorList>
    </citation>
    <scope>NUCLEOTIDE SEQUENCE [LARGE SCALE GENOMIC DNA]</scope>
    <source>
        <strain evidence="3 4">ATCC BAA-719</strain>
    </source>
</reference>
<dbReference type="GO" id="GO:0016887">
    <property type="term" value="F:ATP hydrolysis activity"/>
    <property type="evidence" value="ECO:0007669"/>
    <property type="project" value="InterPro"/>
</dbReference>
<dbReference type="InterPro" id="IPR052934">
    <property type="entry name" value="Methyl-DNA_Rec/Restrict_Enz"/>
</dbReference>
<keyword evidence="4" id="KW-1185">Reference proteome</keyword>
<dbReference type="Pfam" id="PF20296">
    <property type="entry name" value="MTaX1"/>
    <property type="match status" value="1"/>
</dbReference>
<dbReference type="InterPro" id="IPR027417">
    <property type="entry name" value="P-loop_NTPase"/>
</dbReference>
<dbReference type="Proteomes" id="UP000298484">
    <property type="component" value="Unassembled WGS sequence"/>
</dbReference>
<organism evidence="3 4">
    <name type="scientific">Lentibacillus salicampi</name>
    <dbReference type="NCBI Taxonomy" id="175306"/>
    <lineage>
        <taxon>Bacteria</taxon>
        <taxon>Bacillati</taxon>
        <taxon>Bacillota</taxon>
        <taxon>Bacilli</taxon>
        <taxon>Bacillales</taxon>
        <taxon>Bacillaceae</taxon>
        <taxon>Lentibacillus</taxon>
    </lineage>
</organism>
<dbReference type="EMBL" id="SRHY01000041">
    <property type="protein sequence ID" value="TFJ91710.1"/>
    <property type="molecule type" value="Genomic_DNA"/>
</dbReference>
<accession>A0A4Y9AA02</accession>
<dbReference type="OrthoDB" id="9781481at2"/>
<dbReference type="Gene3D" id="3.40.50.300">
    <property type="entry name" value="P-loop containing nucleotide triphosphate hydrolases"/>
    <property type="match status" value="1"/>
</dbReference>
<dbReference type="PANTHER" id="PTHR37291:SF1">
    <property type="entry name" value="TYPE IV METHYL-DIRECTED RESTRICTION ENZYME ECOKMCRB SUBUNIT"/>
    <property type="match status" value="1"/>
</dbReference>
<proteinExistence type="predicted"/>